<dbReference type="AlphaFoldDB" id="A0A4Q7ZFB6"/>
<gene>
    <name evidence="2" type="ORF">EV385_1210</name>
</gene>
<dbReference type="GO" id="GO:0016779">
    <property type="term" value="F:nucleotidyltransferase activity"/>
    <property type="evidence" value="ECO:0007669"/>
    <property type="project" value="UniProtKB-KW"/>
</dbReference>
<dbReference type="SUPFAM" id="SSF69572">
    <property type="entry name" value="Activating enzymes of the ubiquitin-like proteins"/>
    <property type="match status" value="1"/>
</dbReference>
<dbReference type="RefSeq" id="WP_130508532.1">
    <property type="nucleotide sequence ID" value="NZ_SHKY01000001.1"/>
</dbReference>
<reference evidence="2 3" key="1">
    <citation type="submission" date="2019-02" db="EMBL/GenBank/DDBJ databases">
        <title>Sequencing the genomes of 1000 actinobacteria strains.</title>
        <authorList>
            <person name="Klenk H.-P."/>
        </authorList>
    </citation>
    <scope>NUCLEOTIDE SEQUENCE [LARGE SCALE GENOMIC DNA]</scope>
    <source>
        <strain evidence="2 3">DSM 45162</strain>
    </source>
</reference>
<dbReference type="PANTHER" id="PTHR10953:SF102">
    <property type="entry name" value="ADENYLYLTRANSFERASE AND SULFURTRANSFERASE MOCS3"/>
    <property type="match status" value="1"/>
</dbReference>
<dbReference type="OrthoDB" id="9204719at2"/>
<evidence type="ECO:0000313" key="2">
    <source>
        <dbReference type="EMBL" id="RZU49460.1"/>
    </source>
</evidence>
<keyword evidence="2" id="KW-0808">Transferase</keyword>
<feature type="domain" description="THIF-type NAD/FAD binding fold" evidence="1">
    <location>
        <begin position="123"/>
        <end position="358"/>
    </location>
</feature>
<dbReference type="GO" id="GO:0008641">
    <property type="term" value="F:ubiquitin-like modifier activating enzyme activity"/>
    <property type="evidence" value="ECO:0007669"/>
    <property type="project" value="InterPro"/>
</dbReference>
<sequence>MPVRPRLKPISVVRRPSEVILVGRALEATYLDDADGSVTALLQVLSRGEHTVAELPDAMRGHGFEVTEAEMAGAVEALDEVGVLLRADADAGLDPATRRRHESNLRFYDLFAGLDRSAVDYHRDMAAADVLLLGAGGMGSGVLQALVGLGVGRVRLVDFDVVEEKNLARQFAYGRDDIGRRKVEAARDWVARYSPGTTVVEAVDERITDVADLRRLGAGASLVICAIDSPNDVHLLVNEACFALGVPYIAAGLQYSTMFYWSVEPGVSACRLCLELDREDESGGIPELLDRSVVLPAGRVNRATGPIAQLLAGYVTLEAGRYLTRTDPPVAAAVYHTVELADGMRTTRAEWARNPRCPLCAGAEEAR</sequence>
<keyword evidence="3" id="KW-1185">Reference proteome</keyword>
<dbReference type="Proteomes" id="UP000292564">
    <property type="component" value="Unassembled WGS sequence"/>
</dbReference>
<dbReference type="EMBL" id="SHKY01000001">
    <property type="protein sequence ID" value="RZU49460.1"/>
    <property type="molecule type" value="Genomic_DNA"/>
</dbReference>
<evidence type="ECO:0000313" key="3">
    <source>
        <dbReference type="Proteomes" id="UP000292564"/>
    </source>
</evidence>
<dbReference type="InterPro" id="IPR000594">
    <property type="entry name" value="ThiF_NAD_FAD-bd"/>
</dbReference>
<accession>A0A4Q7ZFB6</accession>
<evidence type="ECO:0000259" key="1">
    <source>
        <dbReference type="Pfam" id="PF00899"/>
    </source>
</evidence>
<name>A0A4Q7ZFB6_9ACTN</name>
<dbReference type="PANTHER" id="PTHR10953">
    <property type="entry name" value="UBIQUITIN-ACTIVATING ENZYME E1"/>
    <property type="match status" value="1"/>
</dbReference>
<protein>
    <submittedName>
        <fullName evidence="2">Molybdopterin/thiamine biosynthesis adenylyltransferase</fullName>
    </submittedName>
</protein>
<dbReference type="Gene3D" id="3.40.50.720">
    <property type="entry name" value="NAD(P)-binding Rossmann-like Domain"/>
    <property type="match status" value="1"/>
</dbReference>
<dbReference type="InterPro" id="IPR045886">
    <property type="entry name" value="ThiF/MoeB/HesA"/>
</dbReference>
<organism evidence="2 3">
    <name type="scientific">Krasilnikovia cinnamomea</name>
    <dbReference type="NCBI Taxonomy" id="349313"/>
    <lineage>
        <taxon>Bacteria</taxon>
        <taxon>Bacillati</taxon>
        <taxon>Actinomycetota</taxon>
        <taxon>Actinomycetes</taxon>
        <taxon>Micromonosporales</taxon>
        <taxon>Micromonosporaceae</taxon>
        <taxon>Krasilnikovia</taxon>
    </lineage>
</organism>
<dbReference type="InterPro" id="IPR035985">
    <property type="entry name" value="Ubiquitin-activating_enz"/>
</dbReference>
<keyword evidence="2" id="KW-0548">Nucleotidyltransferase</keyword>
<dbReference type="GO" id="GO:0005737">
    <property type="term" value="C:cytoplasm"/>
    <property type="evidence" value="ECO:0007669"/>
    <property type="project" value="TreeGrafter"/>
</dbReference>
<dbReference type="Pfam" id="PF00899">
    <property type="entry name" value="ThiF"/>
    <property type="match status" value="1"/>
</dbReference>
<proteinExistence type="predicted"/>
<comment type="caution">
    <text evidence="2">The sequence shown here is derived from an EMBL/GenBank/DDBJ whole genome shotgun (WGS) entry which is preliminary data.</text>
</comment>
<dbReference type="GO" id="GO:0004792">
    <property type="term" value="F:thiosulfate-cyanide sulfurtransferase activity"/>
    <property type="evidence" value="ECO:0007669"/>
    <property type="project" value="TreeGrafter"/>
</dbReference>